<dbReference type="Gene3D" id="3.90.226.10">
    <property type="entry name" value="2-enoyl-CoA Hydratase, Chain A, domain 1"/>
    <property type="match status" value="1"/>
</dbReference>
<dbReference type="CDD" id="cd06558">
    <property type="entry name" value="crotonase-like"/>
    <property type="match status" value="1"/>
</dbReference>
<reference evidence="4 5" key="1">
    <citation type="submission" date="2020-08" db="EMBL/GenBank/DDBJ databases">
        <title>Bridging the membrane lipid divide: bacteria of the FCB group superphylum have the potential to synthesize archaeal ether lipids.</title>
        <authorList>
            <person name="Villanueva L."/>
            <person name="Von Meijenfeldt F.A.B."/>
            <person name="Westbye A.B."/>
            <person name="Yadav S."/>
            <person name="Hopmans E.C."/>
            <person name="Dutilh B.E."/>
            <person name="Sinninghe Damste J.S."/>
        </authorList>
    </citation>
    <scope>NUCLEOTIDE SEQUENCE [LARGE SCALE GENOMIC DNA]</scope>
    <source>
        <strain evidence="4">NIOZ-UU30</strain>
    </source>
</reference>
<dbReference type="PANTHER" id="PTHR43684">
    <property type="match status" value="1"/>
</dbReference>
<comment type="subcellular location">
    <subcellularLocation>
        <location evidence="1">Peroxisome</location>
    </subcellularLocation>
</comment>
<dbReference type="GO" id="GO:0004165">
    <property type="term" value="F:delta(3)-delta(2)-enoyl-CoA isomerase activity"/>
    <property type="evidence" value="ECO:0007669"/>
    <property type="project" value="UniProtKB-ARBA"/>
</dbReference>
<keyword evidence="3" id="KW-0413">Isomerase</keyword>
<protein>
    <submittedName>
        <fullName evidence="4">Enoyl-CoA hydratase/isomerase family protein</fullName>
    </submittedName>
</protein>
<dbReference type="EMBL" id="JACNJH010000172">
    <property type="protein sequence ID" value="MBC8362153.1"/>
    <property type="molecule type" value="Genomic_DNA"/>
</dbReference>
<accession>A0A8J6TMY8</accession>
<dbReference type="InterPro" id="IPR001753">
    <property type="entry name" value="Enoyl-CoA_hydra/iso"/>
</dbReference>
<keyword evidence="2" id="KW-0576">Peroxisome</keyword>
<evidence type="ECO:0000256" key="3">
    <source>
        <dbReference type="ARBA" id="ARBA00023235"/>
    </source>
</evidence>
<dbReference type="Proteomes" id="UP000603434">
    <property type="component" value="Unassembled WGS sequence"/>
</dbReference>
<evidence type="ECO:0000313" key="5">
    <source>
        <dbReference type="Proteomes" id="UP000603434"/>
    </source>
</evidence>
<proteinExistence type="predicted"/>
<dbReference type="PANTHER" id="PTHR43684:SF1">
    <property type="entry name" value="ENOYL-COA DELTA ISOMERASE 2"/>
    <property type="match status" value="1"/>
</dbReference>
<organism evidence="4 5">
    <name type="scientific">Candidatus Desulfatibia profunda</name>
    <dbReference type="NCBI Taxonomy" id="2841695"/>
    <lineage>
        <taxon>Bacteria</taxon>
        <taxon>Pseudomonadati</taxon>
        <taxon>Thermodesulfobacteriota</taxon>
        <taxon>Desulfobacteria</taxon>
        <taxon>Desulfobacterales</taxon>
        <taxon>Desulfobacterales incertae sedis</taxon>
        <taxon>Candidatus Desulfatibia</taxon>
    </lineage>
</organism>
<dbReference type="InterPro" id="IPR029045">
    <property type="entry name" value="ClpP/crotonase-like_dom_sf"/>
</dbReference>
<evidence type="ECO:0000313" key="4">
    <source>
        <dbReference type="EMBL" id="MBC8362153.1"/>
    </source>
</evidence>
<dbReference type="Pfam" id="PF00378">
    <property type="entry name" value="ECH_1"/>
    <property type="match status" value="1"/>
</dbReference>
<evidence type="ECO:0000256" key="1">
    <source>
        <dbReference type="ARBA" id="ARBA00004275"/>
    </source>
</evidence>
<name>A0A8J6TMY8_9BACT</name>
<dbReference type="InterPro" id="IPR051053">
    <property type="entry name" value="ECH/Chromodomain_protein"/>
</dbReference>
<dbReference type="SUPFAM" id="SSF52096">
    <property type="entry name" value="ClpP/crotonase"/>
    <property type="match status" value="1"/>
</dbReference>
<dbReference type="AlphaFoldDB" id="A0A8J6TMY8"/>
<sequence length="257" mass="29112">MIKHADFNTECDFFSAERIEEIIVLKLKENLMFLAADLSSRDMVMDYLDRVSEDGSIKVVVMVSSLEKKGSEEYFDFYRKVLTVKSDRKDVHRLHNVFTQFILRIVDLNKIVVHASKGKVISLFLSLGLACDYRIVTDKTVFQNPFLKLGLIPIGGVAFFLSRRLRRSKALDILLSDQELTAHEAMRLGIVDQVVAADKLEEAALDAARRFAQKPAASLAGVKKLINFALKDFKDYLELENQELIKIIGSLSIDVKP</sequence>
<gene>
    <name evidence="4" type="ORF">H8E23_12230</name>
</gene>
<comment type="caution">
    <text evidence="4">The sequence shown here is derived from an EMBL/GenBank/DDBJ whole genome shotgun (WGS) entry which is preliminary data.</text>
</comment>
<evidence type="ECO:0000256" key="2">
    <source>
        <dbReference type="ARBA" id="ARBA00023140"/>
    </source>
</evidence>